<organism evidence="1 2">
    <name type="scientific">Pedobacter duraquae</name>
    <dbReference type="NCBI Taxonomy" id="425511"/>
    <lineage>
        <taxon>Bacteria</taxon>
        <taxon>Pseudomonadati</taxon>
        <taxon>Bacteroidota</taxon>
        <taxon>Sphingobacteriia</taxon>
        <taxon>Sphingobacteriales</taxon>
        <taxon>Sphingobacteriaceae</taxon>
        <taxon>Pedobacter</taxon>
    </lineage>
</organism>
<accession>A0A4R6IGR1</accession>
<protein>
    <submittedName>
        <fullName evidence="1">Uncharacterized protein</fullName>
    </submittedName>
</protein>
<evidence type="ECO:0000313" key="1">
    <source>
        <dbReference type="EMBL" id="TDO21274.1"/>
    </source>
</evidence>
<dbReference type="RefSeq" id="WP_133555647.1">
    <property type="nucleotide sequence ID" value="NZ_SNWM01000003.1"/>
</dbReference>
<proteinExistence type="predicted"/>
<sequence>MDEISMTFLTETDFNKTDAFVLFAEDMSKCYGLTALNDMRYKFGWHSDMIKPQITKIVDLTYSIGIDLHFAVVDFQDGTVIHNLRLFSFFFDTYVMDQIYVITEMEIIRINRLTYEILNHFQLPDIFEEMKIENGRIKVQCMGGLSAEFDLK</sequence>
<dbReference type="OrthoDB" id="1069168at2"/>
<gene>
    <name evidence="1" type="ORF">CLV32_2378</name>
</gene>
<dbReference type="EMBL" id="SNWM01000003">
    <property type="protein sequence ID" value="TDO21274.1"/>
    <property type="molecule type" value="Genomic_DNA"/>
</dbReference>
<evidence type="ECO:0000313" key="2">
    <source>
        <dbReference type="Proteomes" id="UP000295499"/>
    </source>
</evidence>
<dbReference type="Proteomes" id="UP000295499">
    <property type="component" value="Unassembled WGS sequence"/>
</dbReference>
<name>A0A4R6IGR1_9SPHI</name>
<comment type="caution">
    <text evidence="1">The sequence shown here is derived from an EMBL/GenBank/DDBJ whole genome shotgun (WGS) entry which is preliminary data.</text>
</comment>
<keyword evidence="2" id="KW-1185">Reference proteome</keyword>
<reference evidence="1 2" key="1">
    <citation type="submission" date="2019-03" db="EMBL/GenBank/DDBJ databases">
        <title>Genomic Encyclopedia of Archaeal and Bacterial Type Strains, Phase II (KMG-II): from individual species to whole genera.</title>
        <authorList>
            <person name="Goeker M."/>
        </authorList>
    </citation>
    <scope>NUCLEOTIDE SEQUENCE [LARGE SCALE GENOMIC DNA]</scope>
    <source>
        <strain evidence="1 2">DSM 19034</strain>
    </source>
</reference>
<dbReference type="AlphaFoldDB" id="A0A4R6IGR1"/>